<name>A0A182DYV3_ONCOC</name>
<evidence type="ECO:0000313" key="1">
    <source>
        <dbReference type="EMBL" id="VDK62967.1"/>
    </source>
</evidence>
<evidence type="ECO:0000313" key="2">
    <source>
        <dbReference type="Proteomes" id="UP000271087"/>
    </source>
</evidence>
<dbReference type="WBParaSite" id="nOo.2.0.1.t00856-RA">
    <property type="protein sequence ID" value="nOo.2.0.1.t00856-RA"/>
    <property type="gene ID" value="nOo.2.0.1.g00856"/>
</dbReference>
<evidence type="ECO:0000313" key="3">
    <source>
        <dbReference type="WBParaSite" id="nOo.2.0.1.t00856-RA"/>
    </source>
</evidence>
<dbReference type="Proteomes" id="UP000271087">
    <property type="component" value="Unassembled WGS sequence"/>
</dbReference>
<gene>
    <name evidence="1" type="ORF">NOO_LOCUS856</name>
</gene>
<reference evidence="3" key="1">
    <citation type="submission" date="2016-06" db="UniProtKB">
        <authorList>
            <consortium name="WormBaseParasite"/>
        </authorList>
    </citation>
    <scope>IDENTIFICATION</scope>
</reference>
<organism evidence="3">
    <name type="scientific">Onchocerca ochengi</name>
    <name type="common">Filarial nematode worm</name>
    <dbReference type="NCBI Taxonomy" id="42157"/>
    <lineage>
        <taxon>Eukaryota</taxon>
        <taxon>Metazoa</taxon>
        <taxon>Ecdysozoa</taxon>
        <taxon>Nematoda</taxon>
        <taxon>Chromadorea</taxon>
        <taxon>Rhabditida</taxon>
        <taxon>Spirurina</taxon>
        <taxon>Spiruromorpha</taxon>
        <taxon>Filarioidea</taxon>
        <taxon>Onchocercidae</taxon>
        <taxon>Onchocerca</taxon>
    </lineage>
</organism>
<reference evidence="1 2" key="2">
    <citation type="submission" date="2018-08" db="EMBL/GenBank/DDBJ databases">
        <authorList>
            <person name="Laetsch R D."/>
            <person name="Stevens L."/>
            <person name="Kumar S."/>
            <person name="Blaxter L. M."/>
        </authorList>
    </citation>
    <scope>NUCLEOTIDE SEQUENCE [LARGE SCALE GENOMIC DNA]</scope>
</reference>
<accession>A0A182DYV3</accession>
<keyword evidence="2" id="KW-1185">Reference proteome</keyword>
<sequence length="105" mass="11781">MNNVKKDYGQVQTELDSGHLLLRSKVGPIIAENGYISKLSGNNTICSSNATIEVNFVSELKRFWELEMIDIHEFPNAGDDDEALKHFKGTVPSTLVLEIFKTQIK</sequence>
<protein>
    <submittedName>
        <fullName evidence="3">DUF1758 domain-containing protein</fullName>
    </submittedName>
</protein>
<dbReference type="AlphaFoldDB" id="A0A182DYV3"/>
<proteinExistence type="predicted"/>
<dbReference type="EMBL" id="UYRW01000093">
    <property type="protein sequence ID" value="VDK62967.1"/>
    <property type="molecule type" value="Genomic_DNA"/>
</dbReference>